<evidence type="ECO:0000256" key="8">
    <source>
        <dbReference type="ARBA" id="ARBA00022532"/>
    </source>
</evidence>
<feature type="transmembrane region" description="Helical" evidence="18">
    <location>
        <begin position="21"/>
        <end position="39"/>
    </location>
</feature>
<evidence type="ECO:0000256" key="7">
    <source>
        <dbReference type="ARBA" id="ARBA00022519"/>
    </source>
</evidence>
<keyword evidence="5" id="KW-0813">Transport</keyword>
<evidence type="ECO:0000256" key="1">
    <source>
        <dbReference type="ARBA" id="ARBA00004050"/>
    </source>
</evidence>
<reference evidence="20" key="1">
    <citation type="submission" date="2015-11" db="EMBL/GenBank/DDBJ databases">
        <authorList>
            <person name="Seth-Smith H.M.B."/>
        </authorList>
    </citation>
    <scope>NUCLEOTIDE SEQUENCE [LARGE SCALE GENOMIC DNA]</scope>
    <source>
        <strain evidence="20">2013Ark11</strain>
    </source>
</reference>
<dbReference type="AlphaFoldDB" id="A0A0S4M9F1"/>
<comment type="pathway">
    <text evidence="3">Carbohydrate metabolism; tricarboxylic acid cycle.</text>
</comment>
<evidence type="ECO:0000256" key="12">
    <source>
        <dbReference type="ARBA" id="ARBA00022982"/>
    </source>
</evidence>
<proteinExistence type="predicted"/>
<dbReference type="PANTHER" id="PTHR38689:SF1">
    <property type="entry name" value="SUCCINATE DEHYDROGENASE HYDROPHOBIC MEMBRANE ANCHOR SUBUNIT"/>
    <property type="match status" value="1"/>
</dbReference>
<accession>A0A0S4M9F1</accession>
<evidence type="ECO:0000256" key="18">
    <source>
        <dbReference type="SAM" id="Phobius"/>
    </source>
</evidence>
<keyword evidence="9 17" id="KW-0349">Heme</keyword>
<comment type="subcellular location">
    <subcellularLocation>
        <location evidence="2">Cell inner membrane</location>
        <topology evidence="2">Multi-pass membrane protein</topology>
    </subcellularLocation>
</comment>
<dbReference type="Gene3D" id="1.20.1300.10">
    <property type="entry name" value="Fumarate reductase/succinate dehydrogenase, transmembrane subunit"/>
    <property type="match status" value="1"/>
</dbReference>
<dbReference type="GO" id="GO:0046872">
    <property type="term" value="F:metal ion binding"/>
    <property type="evidence" value="ECO:0007669"/>
    <property type="project" value="UniProtKB-KW"/>
</dbReference>
<dbReference type="InterPro" id="IPR000701">
    <property type="entry name" value="SuccDH_FuR_B_TM-su"/>
</dbReference>
<keyword evidence="7" id="KW-0997">Cell inner membrane</keyword>
<evidence type="ECO:0000313" key="19">
    <source>
        <dbReference type="EMBL" id="CUT18084.1"/>
    </source>
</evidence>
<keyword evidence="11 17" id="KW-0479">Metal-binding</keyword>
<dbReference type="InterPro" id="IPR034804">
    <property type="entry name" value="SQR/QFR_C/D"/>
</dbReference>
<feature type="binding site" evidence="16">
    <location>
        <position position="83"/>
    </location>
    <ligand>
        <name>a ubiquinone</name>
        <dbReference type="ChEBI" id="CHEBI:16389"/>
    </ligand>
</feature>
<gene>
    <name evidence="19" type="primary">sdhD</name>
    <name evidence="19" type="ORF">Ark11_1279</name>
</gene>
<evidence type="ECO:0000256" key="17">
    <source>
        <dbReference type="PIRSR" id="PIRSR000169-2"/>
    </source>
</evidence>
<evidence type="ECO:0000256" key="5">
    <source>
        <dbReference type="ARBA" id="ARBA00022448"/>
    </source>
</evidence>
<feature type="transmembrane region" description="Helical" evidence="18">
    <location>
        <begin position="87"/>
        <end position="109"/>
    </location>
</feature>
<keyword evidence="14 17" id="KW-0408">Iron</keyword>
<keyword evidence="15 18" id="KW-0472">Membrane</keyword>
<protein>
    <recommendedName>
        <fullName evidence="4">Succinate dehydrogenase hydrophobic membrane anchor subunit</fullName>
    </recommendedName>
</protein>
<evidence type="ECO:0000256" key="15">
    <source>
        <dbReference type="ARBA" id="ARBA00023136"/>
    </source>
</evidence>
<dbReference type="UniPathway" id="UPA00223"/>
<dbReference type="GO" id="GO:0017004">
    <property type="term" value="P:cytochrome complex assembly"/>
    <property type="evidence" value="ECO:0007669"/>
    <property type="project" value="TreeGrafter"/>
</dbReference>
<feature type="transmembrane region" description="Helical" evidence="18">
    <location>
        <begin position="51"/>
        <end position="75"/>
    </location>
</feature>
<evidence type="ECO:0000256" key="14">
    <source>
        <dbReference type="ARBA" id="ARBA00023004"/>
    </source>
</evidence>
<comment type="cofactor">
    <cofactor evidence="17">
        <name>heme</name>
        <dbReference type="ChEBI" id="CHEBI:30413"/>
    </cofactor>
    <text evidence="17">The heme is bound between the two transmembrane subunits.</text>
</comment>
<dbReference type="NCBIfam" id="TIGR02968">
    <property type="entry name" value="succ_dehyd_anc"/>
    <property type="match status" value="1"/>
</dbReference>
<evidence type="ECO:0000256" key="13">
    <source>
        <dbReference type="ARBA" id="ARBA00022989"/>
    </source>
</evidence>
<evidence type="ECO:0000256" key="10">
    <source>
        <dbReference type="ARBA" id="ARBA00022692"/>
    </source>
</evidence>
<dbReference type="RefSeq" id="WP_092486927.1">
    <property type="nucleotide sequence ID" value="NZ_FLSL01000108.1"/>
</dbReference>
<dbReference type="InterPro" id="IPR014312">
    <property type="entry name" value="Succ_DH_anchor"/>
</dbReference>
<dbReference type="Pfam" id="PF01127">
    <property type="entry name" value="Sdh_cyt"/>
    <property type="match status" value="1"/>
</dbReference>
<dbReference type="STRING" id="1561003.Ark11_1279"/>
<name>A0A0S4M9F1_9BURK</name>
<keyword evidence="20" id="KW-1185">Reference proteome</keyword>
<dbReference type="EMBL" id="LN906597">
    <property type="protein sequence ID" value="CUT18084.1"/>
    <property type="molecule type" value="Genomic_DNA"/>
</dbReference>
<keyword evidence="13 18" id="KW-1133">Transmembrane helix</keyword>
<dbReference type="SUPFAM" id="SSF81343">
    <property type="entry name" value="Fumarate reductase respiratory complex transmembrane subunits"/>
    <property type="match status" value="1"/>
</dbReference>
<dbReference type="GO" id="GO:0009055">
    <property type="term" value="F:electron transfer activity"/>
    <property type="evidence" value="ECO:0007669"/>
    <property type="project" value="TreeGrafter"/>
</dbReference>
<dbReference type="PANTHER" id="PTHR38689">
    <property type="entry name" value="SUCCINATE DEHYDROGENASE HYDROPHOBIC MEMBRANE ANCHOR SUBUNIT"/>
    <property type="match status" value="1"/>
</dbReference>
<keyword evidence="10 18" id="KW-0812">Transmembrane</keyword>
<feature type="binding site" description="axial binding residue" evidence="17">
    <location>
        <position position="71"/>
    </location>
    <ligand>
        <name>heme</name>
        <dbReference type="ChEBI" id="CHEBI:30413"/>
        <note>ligand shared with second transmembrane subunit</note>
    </ligand>
    <ligandPart>
        <name>Fe</name>
        <dbReference type="ChEBI" id="CHEBI:18248"/>
    </ligandPart>
</feature>
<dbReference type="GO" id="GO:0020037">
    <property type="term" value="F:heme binding"/>
    <property type="evidence" value="ECO:0007669"/>
    <property type="project" value="InterPro"/>
</dbReference>
<keyword evidence="12" id="KW-0249">Electron transport</keyword>
<organism evidence="19 20">
    <name type="scientific">Candidatus Ichthyocystis hellenicum</name>
    <dbReference type="NCBI Taxonomy" id="1561003"/>
    <lineage>
        <taxon>Bacteria</taxon>
        <taxon>Pseudomonadati</taxon>
        <taxon>Pseudomonadota</taxon>
        <taxon>Betaproteobacteria</taxon>
        <taxon>Burkholderiales</taxon>
        <taxon>Candidatus Ichthyocystis</taxon>
    </lineage>
</organism>
<evidence type="ECO:0000256" key="16">
    <source>
        <dbReference type="PIRSR" id="PIRSR000169-1"/>
    </source>
</evidence>
<evidence type="ECO:0000256" key="6">
    <source>
        <dbReference type="ARBA" id="ARBA00022475"/>
    </source>
</evidence>
<keyword evidence="8" id="KW-0816">Tricarboxylic acid cycle</keyword>
<dbReference type="GO" id="GO:0006099">
    <property type="term" value="P:tricarboxylic acid cycle"/>
    <property type="evidence" value="ECO:0007669"/>
    <property type="project" value="UniProtKB-UniPathway"/>
</dbReference>
<keyword evidence="6" id="KW-1003">Cell membrane</keyword>
<evidence type="ECO:0000256" key="3">
    <source>
        <dbReference type="ARBA" id="ARBA00005163"/>
    </source>
</evidence>
<evidence type="ECO:0000313" key="20">
    <source>
        <dbReference type="Proteomes" id="UP000198651"/>
    </source>
</evidence>
<dbReference type="CDD" id="cd03494">
    <property type="entry name" value="SQR_TypeC_SdhD"/>
    <property type="match status" value="1"/>
</dbReference>
<evidence type="ECO:0000256" key="4">
    <source>
        <dbReference type="ARBA" id="ARBA00019425"/>
    </source>
</evidence>
<sequence length="116" mass="13818">MINRIVVGAHHGIKSWLFQRVTAFLMCLYVLVAGLRIFRMPMFDYASWVEVFYPLWFRSLTFVVFSSMCFHAWVGMRDIVMDYVKPLSLRLIFHIVVIFFLLCYTFWAFEILQGVS</sequence>
<evidence type="ECO:0000256" key="11">
    <source>
        <dbReference type="ARBA" id="ARBA00022723"/>
    </source>
</evidence>
<dbReference type="OrthoDB" id="5612767at2"/>
<dbReference type="PIRSF" id="PIRSF000169">
    <property type="entry name" value="SDH_D"/>
    <property type="match status" value="1"/>
</dbReference>
<evidence type="ECO:0000256" key="9">
    <source>
        <dbReference type="ARBA" id="ARBA00022617"/>
    </source>
</evidence>
<comment type="function">
    <text evidence="1">Membrane-anchoring subunit of succinate dehydrogenase (SDH).</text>
</comment>
<dbReference type="Proteomes" id="UP000198651">
    <property type="component" value="Chromosome I"/>
</dbReference>
<dbReference type="GO" id="GO:0005886">
    <property type="term" value="C:plasma membrane"/>
    <property type="evidence" value="ECO:0007669"/>
    <property type="project" value="UniProtKB-SubCell"/>
</dbReference>
<evidence type="ECO:0000256" key="2">
    <source>
        <dbReference type="ARBA" id="ARBA00004429"/>
    </source>
</evidence>